<name>A0ABW0S7X8_9RHOB</name>
<feature type="chain" id="PRO_5046164117" evidence="2">
    <location>
        <begin position="18"/>
        <end position="210"/>
    </location>
</feature>
<dbReference type="Proteomes" id="UP001596056">
    <property type="component" value="Unassembled WGS sequence"/>
</dbReference>
<evidence type="ECO:0000256" key="1">
    <source>
        <dbReference type="SAM" id="MobiDB-lite"/>
    </source>
</evidence>
<feature type="region of interest" description="Disordered" evidence="1">
    <location>
        <begin position="29"/>
        <end position="57"/>
    </location>
</feature>
<keyword evidence="2" id="KW-0732">Signal</keyword>
<organism evidence="3 4">
    <name type="scientific">Rubellimicrobium aerolatum</name>
    <dbReference type="NCBI Taxonomy" id="490979"/>
    <lineage>
        <taxon>Bacteria</taxon>
        <taxon>Pseudomonadati</taxon>
        <taxon>Pseudomonadota</taxon>
        <taxon>Alphaproteobacteria</taxon>
        <taxon>Rhodobacterales</taxon>
        <taxon>Roseobacteraceae</taxon>
        <taxon>Rubellimicrobium</taxon>
    </lineage>
</organism>
<evidence type="ECO:0000256" key="2">
    <source>
        <dbReference type="SAM" id="SignalP"/>
    </source>
</evidence>
<dbReference type="EMBL" id="JBHSNA010000001">
    <property type="protein sequence ID" value="MFC5565007.1"/>
    <property type="molecule type" value="Genomic_DNA"/>
</dbReference>
<evidence type="ECO:0000313" key="3">
    <source>
        <dbReference type="EMBL" id="MFC5565007.1"/>
    </source>
</evidence>
<proteinExistence type="predicted"/>
<comment type="caution">
    <text evidence="3">The sequence shown here is derived from an EMBL/GenBank/DDBJ whole genome shotgun (WGS) entry which is preliminary data.</text>
</comment>
<reference evidence="4" key="1">
    <citation type="journal article" date="2019" name="Int. J. Syst. Evol. Microbiol.">
        <title>The Global Catalogue of Microorganisms (GCM) 10K type strain sequencing project: providing services to taxonomists for standard genome sequencing and annotation.</title>
        <authorList>
            <consortium name="The Broad Institute Genomics Platform"/>
            <consortium name="The Broad Institute Genome Sequencing Center for Infectious Disease"/>
            <person name="Wu L."/>
            <person name="Ma J."/>
        </authorList>
    </citation>
    <scope>NUCLEOTIDE SEQUENCE [LARGE SCALE GENOMIC DNA]</scope>
    <source>
        <strain evidence="4">KACC 11588</strain>
    </source>
</reference>
<dbReference type="Gene3D" id="2.60.40.1880">
    <property type="entry name" value="Invasion associated locus B (IalB) protein"/>
    <property type="match status" value="1"/>
</dbReference>
<evidence type="ECO:0000313" key="4">
    <source>
        <dbReference type="Proteomes" id="UP001596056"/>
    </source>
</evidence>
<dbReference type="Pfam" id="PF06776">
    <property type="entry name" value="IalB"/>
    <property type="match status" value="1"/>
</dbReference>
<sequence length="210" mass="21767">MSITLKSLPLLALLAWAAPLAAQEAPADAPAQVPAAEGAAPAAGLDMGEPAAPGEPRVGEAYTRETFGEWALRCLKAEEGPDPCQLYQLLKDEDGNNVAEISMFPLPEGQRAAAGATIVAPLETLLTEELTLSVDGNAARRYPFTFCNRAGCVARVGFTQEELDQFKAGNAAQLSIVPAAAPDQTVNLAISLSGFTAGFDSSSVPAPAQE</sequence>
<dbReference type="RefSeq" id="WP_209837058.1">
    <property type="nucleotide sequence ID" value="NZ_JAGGJP010000001.1"/>
</dbReference>
<protein>
    <submittedName>
        <fullName evidence="3">Invasion associated locus B family protein</fullName>
    </submittedName>
</protein>
<feature type="compositionally biased region" description="Low complexity" evidence="1">
    <location>
        <begin position="29"/>
        <end position="46"/>
    </location>
</feature>
<gene>
    <name evidence="3" type="ORF">ACFPOC_01050</name>
</gene>
<feature type="signal peptide" evidence="2">
    <location>
        <begin position="1"/>
        <end position="17"/>
    </location>
</feature>
<keyword evidence="4" id="KW-1185">Reference proteome</keyword>
<dbReference type="InterPro" id="IPR010642">
    <property type="entry name" value="Invasion_prot_B"/>
</dbReference>
<dbReference type="InterPro" id="IPR038696">
    <property type="entry name" value="IalB_sf"/>
</dbReference>
<accession>A0ABW0S7X8</accession>